<comment type="caution">
    <text evidence="2">The sequence shown here is derived from an EMBL/GenBank/DDBJ whole genome shotgun (WGS) entry which is preliminary data.</text>
</comment>
<dbReference type="GO" id="GO:0046983">
    <property type="term" value="F:protein dimerization activity"/>
    <property type="evidence" value="ECO:0007669"/>
    <property type="project" value="InterPro"/>
</dbReference>
<evidence type="ECO:0000313" key="2">
    <source>
        <dbReference type="EMBL" id="OXU18252.1"/>
    </source>
</evidence>
<dbReference type="SUPFAM" id="SSF53098">
    <property type="entry name" value="Ribonuclease H-like"/>
    <property type="match status" value="1"/>
</dbReference>
<dbReference type="Pfam" id="PF05699">
    <property type="entry name" value="Dimer_Tnp_hAT"/>
    <property type="match status" value="1"/>
</dbReference>
<dbReference type="EMBL" id="NNAY01004167">
    <property type="protein sequence ID" value="OXU18252.1"/>
    <property type="molecule type" value="Genomic_DNA"/>
</dbReference>
<evidence type="ECO:0000259" key="1">
    <source>
        <dbReference type="Pfam" id="PF05699"/>
    </source>
</evidence>
<dbReference type="PANTHER" id="PTHR46880:SF5">
    <property type="entry name" value="DUF4371 DOMAIN-CONTAINING PROTEIN"/>
    <property type="match status" value="1"/>
</dbReference>
<reference evidence="2 3" key="1">
    <citation type="journal article" date="2017" name="Curr. Biol.">
        <title>The Evolution of Venom by Co-option of Single-Copy Genes.</title>
        <authorList>
            <person name="Martinson E.O."/>
            <person name="Mrinalini"/>
            <person name="Kelkar Y.D."/>
            <person name="Chang C.H."/>
            <person name="Werren J.H."/>
        </authorList>
    </citation>
    <scope>NUCLEOTIDE SEQUENCE [LARGE SCALE GENOMIC DNA]</scope>
    <source>
        <strain evidence="2 3">Alberta</strain>
        <tissue evidence="2">Whole body</tissue>
    </source>
</reference>
<organism evidence="2 3">
    <name type="scientific">Trichomalopsis sarcophagae</name>
    <dbReference type="NCBI Taxonomy" id="543379"/>
    <lineage>
        <taxon>Eukaryota</taxon>
        <taxon>Metazoa</taxon>
        <taxon>Ecdysozoa</taxon>
        <taxon>Arthropoda</taxon>
        <taxon>Hexapoda</taxon>
        <taxon>Insecta</taxon>
        <taxon>Pterygota</taxon>
        <taxon>Neoptera</taxon>
        <taxon>Endopterygota</taxon>
        <taxon>Hymenoptera</taxon>
        <taxon>Apocrita</taxon>
        <taxon>Proctotrupomorpha</taxon>
        <taxon>Chalcidoidea</taxon>
        <taxon>Pteromalidae</taxon>
        <taxon>Pteromalinae</taxon>
        <taxon>Trichomalopsis</taxon>
    </lineage>
</organism>
<feature type="domain" description="HAT C-terminal dimerisation" evidence="1">
    <location>
        <begin position="347"/>
        <end position="418"/>
    </location>
</feature>
<keyword evidence="3" id="KW-1185">Reference proteome</keyword>
<dbReference type="AlphaFoldDB" id="A0A232EIU6"/>
<dbReference type="InterPro" id="IPR008906">
    <property type="entry name" value="HATC_C_dom"/>
</dbReference>
<dbReference type="Proteomes" id="UP000215335">
    <property type="component" value="Unassembled WGS sequence"/>
</dbReference>
<proteinExistence type="predicted"/>
<accession>A0A232EIU6</accession>
<protein>
    <recommendedName>
        <fullName evidence="1">HAT C-terminal dimerisation domain-containing protein</fullName>
    </recommendedName>
</protein>
<evidence type="ECO:0000313" key="3">
    <source>
        <dbReference type="Proteomes" id="UP000215335"/>
    </source>
</evidence>
<gene>
    <name evidence="2" type="ORF">TSAR_010454</name>
</gene>
<name>A0A232EIU6_9HYME</name>
<dbReference type="OrthoDB" id="10023262at2759"/>
<dbReference type="PANTHER" id="PTHR46880">
    <property type="entry name" value="RAS-ASSOCIATING DOMAIN-CONTAINING PROTEIN"/>
    <property type="match status" value="1"/>
</dbReference>
<sequence length="471" mass="54280">MGKWGKYLKHYNPQWEKDKLFKCKKELDVDETLYRLDKFVYEFLIEWLQPDSENDVLNGKQEAYCEICQRHLRAHRNDLVLHKKTQIHKQRETSLNRKLQPSLQKFGCVNVSDVIKVTDLKGAMYIASYCSPRSVDHLGELLCILGKGRPLENIKIHRTKCSKLISVVIAPVFLTELVQDIGNSPYALIVDEATDVSVTKFMGICIHYFSMKRASYVTDLLGLVQLTDCTGSALANAAKNYLKVIRLPLQLHATDTDGASVMVGEHNSFYTHMKKDLIERMPTNLSAVEKLKFLSPHLVLGKVDRLLFQQLPVSSKDSIENQWLELGTTTILDIFPHAEYHSDIQNMDINHFWSCVLNFTNAIRQRPFKELAVFALKCLTMPVSNTVVERLFSVMSCMKDKRRNKLQIYMLGALLRIRIQMKVDNKCCKNFEPNKEMLSLFNFKMYKANVLIYLFENSLCVGYIEVGVFKV</sequence>
<dbReference type="InterPro" id="IPR012337">
    <property type="entry name" value="RNaseH-like_sf"/>
</dbReference>